<evidence type="ECO:0000313" key="2">
    <source>
        <dbReference type="Proteomes" id="UP000318667"/>
    </source>
</evidence>
<evidence type="ECO:0000313" key="1">
    <source>
        <dbReference type="EMBL" id="TWH80996.1"/>
    </source>
</evidence>
<dbReference type="AlphaFoldDB" id="A0A562JCT1"/>
<keyword evidence="2" id="KW-1185">Reference proteome</keyword>
<organism evidence="1 2">
    <name type="scientific">Cytobacillus oceanisediminis</name>
    <dbReference type="NCBI Taxonomy" id="665099"/>
    <lineage>
        <taxon>Bacteria</taxon>
        <taxon>Bacillati</taxon>
        <taxon>Bacillota</taxon>
        <taxon>Bacilli</taxon>
        <taxon>Bacillales</taxon>
        <taxon>Bacillaceae</taxon>
        <taxon>Cytobacillus</taxon>
    </lineage>
</organism>
<dbReference type="RefSeq" id="WP_144544907.1">
    <property type="nucleotide sequence ID" value="NZ_CBCSDC010000020.1"/>
</dbReference>
<reference evidence="1 2" key="1">
    <citation type="journal article" date="2015" name="Stand. Genomic Sci.">
        <title>Genomic Encyclopedia of Bacterial and Archaeal Type Strains, Phase III: the genomes of soil and plant-associated and newly described type strains.</title>
        <authorList>
            <person name="Whitman W.B."/>
            <person name="Woyke T."/>
            <person name="Klenk H.P."/>
            <person name="Zhou Y."/>
            <person name="Lilburn T.G."/>
            <person name="Beck B.J."/>
            <person name="De Vos P."/>
            <person name="Vandamme P."/>
            <person name="Eisen J.A."/>
            <person name="Garrity G."/>
            <person name="Hugenholtz P."/>
            <person name="Kyrpides N.C."/>
        </authorList>
    </citation>
    <scope>NUCLEOTIDE SEQUENCE [LARGE SCALE GENOMIC DNA]</scope>
    <source>
        <strain evidence="1 2">CGMCC 1.10115</strain>
    </source>
</reference>
<gene>
    <name evidence="1" type="ORF">IQ19_04413</name>
</gene>
<dbReference type="GeneID" id="65405507"/>
<dbReference type="Proteomes" id="UP000318667">
    <property type="component" value="Unassembled WGS sequence"/>
</dbReference>
<proteinExistence type="predicted"/>
<protein>
    <submittedName>
        <fullName evidence="1">Uncharacterized protein DUF3168</fullName>
    </submittedName>
</protein>
<dbReference type="EMBL" id="VLKI01000018">
    <property type="protein sequence ID" value="TWH80996.1"/>
    <property type="molecule type" value="Genomic_DNA"/>
</dbReference>
<name>A0A562JCT1_9BACI</name>
<sequence length="119" mass="13871">MKTIRQAINSQLKSIHPRVHFLKPSDTAQFPYLVYTIEITDLGDGLRMVTLDVDGWDNKDDTTELEDLMTSVKNALNRNLIINDNLFMSIYLDRQLALTDDNPQLNRRTNIFLGRLYER</sequence>
<comment type="caution">
    <text evidence="1">The sequence shown here is derived from an EMBL/GenBank/DDBJ whole genome shotgun (WGS) entry which is preliminary data.</text>
</comment>
<accession>A0A562JCT1</accession>
<dbReference type="OrthoDB" id="2942695at2"/>